<organism evidence="1 2">
    <name type="scientific">Salmonella enterica subsp. arizonae</name>
    <dbReference type="NCBI Taxonomy" id="59203"/>
    <lineage>
        <taxon>Bacteria</taxon>
        <taxon>Pseudomonadati</taxon>
        <taxon>Pseudomonadota</taxon>
        <taxon>Gammaproteobacteria</taxon>
        <taxon>Enterobacterales</taxon>
        <taxon>Enterobacteriaceae</taxon>
        <taxon>Salmonella</taxon>
    </lineage>
</organism>
<dbReference type="AlphaFoldDB" id="A0A379T012"/>
<reference evidence="1 2" key="1">
    <citation type="submission" date="2018-06" db="EMBL/GenBank/DDBJ databases">
        <authorList>
            <consortium name="Pathogen Informatics"/>
            <person name="Doyle S."/>
        </authorList>
    </citation>
    <scope>NUCLEOTIDE SEQUENCE [LARGE SCALE GENOMIC DNA]</scope>
    <source>
        <strain evidence="1 2">NCTC7304</strain>
    </source>
</reference>
<proteinExistence type="predicted"/>
<gene>
    <name evidence="1" type="ORF">NCTC7304_04192</name>
</gene>
<protein>
    <submittedName>
        <fullName evidence="1">Uncharacterized protein</fullName>
    </submittedName>
</protein>
<accession>A0A379T012</accession>
<dbReference type="EMBL" id="UGXD01000002">
    <property type="protein sequence ID" value="SUG34666.1"/>
    <property type="molecule type" value="Genomic_DNA"/>
</dbReference>
<name>A0A379T012_SALER</name>
<evidence type="ECO:0000313" key="1">
    <source>
        <dbReference type="EMBL" id="SUG34666.1"/>
    </source>
</evidence>
<evidence type="ECO:0000313" key="2">
    <source>
        <dbReference type="Proteomes" id="UP000254762"/>
    </source>
</evidence>
<sequence>MANNTLKLHRTHYSISETAKILGCDEQDVTYIADEKDIPLSLRMCGRWSFSKHKVRDVDSFIQNISSLKKDKDGFSYISEFSLIKINEVKKDKKLVLASTKGYFQMPPKVKSDFVFYEGQFPEYPSLLSPAGTTYSEMVKYIQIDWKNDDGFGYEGDAYLEREDVKKLHLILNDDVSNNKYKSLSIAQQERHATKRNEILSVALYLYKEDMAYRKENAAALADLIFSRAEEFWPDKKEPPLSHQIISKLISSIFKKPLFTKN</sequence>
<dbReference type="Proteomes" id="UP000254762">
    <property type="component" value="Unassembled WGS sequence"/>
</dbReference>